<dbReference type="InterPro" id="IPR012495">
    <property type="entry name" value="TadE-like_dom"/>
</dbReference>
<dbReference type="AlphaFoldDB" id="A0A2J0YXW4"/>
<sequence>MRAPPAILRRLLRSQSGATAVEFALVCLPLLLLVFGIFEFGRAFYVRNELSHAVDVAARRVLIGQIARDATDSEALTKLAGAVRESFHSGDPRLLTIAVSKETVDGIAFRVLSIRYPFTFVVPGLAQSPVSLNLSRRIPIG</sequence>
<organism evidence="3 4">
    <name type="scientific">Rhizobium meliloti</name>
    <name type="common">Ensifer meliloti</name>
    <name type="synonym">Sinorhizobium meliloti</name>
    <dbReference type="NCBI Taxonomy" id="382"/>
    <lineage>
        <taxon>Bacteria</taxon>
        <taxon>Pseudomonadati</taxon>
        <taxon>Pseudomonadota</taxon>
        <taxon>Alphaproteobacteria</taxon>
        <taxon>Hyphomicrobiales</taxon>
        <taxon>Rhizobiaceae</taxon>
        <taxon>Sinorhizobium/Ensifer group</taxon>
        <taxon>Sinorhizobium</taxon>
    </lineage>
</organism>
<evidence type="ECO:0000259" key="2">
    <source>
        <dbReference type="Pfam" id="PF07811"/>
    </source>
</evidence>
<feature type="domain" description="TadE-like" evidence="2">
    <location>
        <begin position="17"/>
        <end position="59"/>
    </location>
</feature>
<reference evidence="3 4" key="1">
    <citation type="submission" date="2017-06" db="EMBL/GenBank/DDBJ databases">
        <title>Ensifer strains isolated from leguminous trees and herbs display diverse denitrification phenotypes with some acting as strong N2O sinks.</title>
        <authorList>
            <person name="Woliy K."/>
            <person name="Mania D."/>
            <person name="Bakken L.R."/>
            <person name="Frostegard A."/>
        </authorList>
    </citation>
    <scope>NUCLEOTIDE SEQUENCE [LARGE SCALE GENOMIC DNA]</scope>
    <source>
        <strain evidence="3 4">AC50a</strain>
    </source>
</reference>
<evidence type="ECO:0000313" key="3">
    <source>
        <dbReference type="EMBL" id="PJR13122.1"/>
    </source>
</evidence>
<feature type="transmembrane region" description="Helical" evidence="1">
    <location>
        <begin position="20"/>
        <end position="38"/>
    </location>
</feature>
<evidence type="ECO:0000256" key="1">
    <source>
        <dbReference type="SAM" id="Phobius"/>
    </source>
</evidence>
<name>A0A2J0YXW4_RHIML</name>
<proteinExistence type="predicted"/>
<keyword evidence="1" id="KW-0812">Transmembrane</keyword>
<dbReference type="Pfam" id="PF07811">
    <property type="entry name" value="TadE"/>
    <property type="match status" value="1"/>
</dbReference>
<evidence type="ECO:0000313" key="4">
    <source>
        <dbReference type="Proteomes" id="UP000231987"/>
    </source>
</evidence>
<dbReference type="EMBL" id="NJGD01000011">
    <property type="protein sequence ID" value="PJR13122.1"/>
    <property type="molecule type" value="Genomic_DNA"/>
</dbReference>
<gene>
    <name evidence="3" type="ORF">CEJ86_22240</name>
</gene>
<keyword evidence="1" id="KW-1133">Transmembrane helix</keyword>
<dbReference type="RefSeq" id="WP_100673450.1">
    <property type="nucleotide sequence ID" value="NZ_NJGD01000011.1"/>
</dbReference>
<dbReference type="Proteomes" id="UP000231987">
    <property type="component" value="Unassembled WGS sequence"/>
</dbReference>
<keyword evidence="1" id="KW-0472">Membrane</keyword>
<comment type="caution">
    <text evidence="3">The sequence shown here is derived from an EMBL/GenBank/DDBJ whole genome shotgun (WGS) entry which is preliminary data.</text>
</comment>
<accession>A0A2J0YXW4</accession>
<protein>
    <submittedName>
        <fullName evidence="3">TadE family protein</fullName>
    </submittedName>
</protein>